<protein>
    <submittedName>
        <fullName evidence="1">Uncharacterized protein</fullName>
    </submittedName>
</protein>
<dbReference type="Proteomes" id="UP001620295">
    <property type="component" value="Unassembled WGS sequence"/>
</dbReference>
<organism evidence="1 2">
    <name type="scientific">Streptomyces milbemycinicus</name>
    <dbReference type="NCBI Taxonomy" id="476552"/>
    <lineage>
        <taxon>Bacteria</taxon>
        <taxon>Bacillati</taxon>
        <taxon>Actinomycetota</taxon>
        <taxon>Actinomycetes</taxon>
        <taxon>Kitasatosporales</taxon>
        <taxon>Streptomycetaceae</taxon>
        <taxon>Streptomyces</taxon>
    </lineage>
</organism>
<gene>
    <name evidence="1" type="ORF">ACI2L5_42200</name>
</gene>
<name>A0ABW8LZX8_9ACTN</name>
<reference evidence="1 2" key="1">
    <citation type="submission" date="2024-11" db="EMBL/GenBank/DDBJ databases">
        <title>The Natural Products Discovery Center: Release of the First 8490 Sequenced Strains for Exploring Actinobacteria Biosynthetic Diversity.</title>
        <authorList>
            <person name="Kalkreuter E."/>
            <person name="Kautsar S.A."/>
            <person name="Yang D."/>
            <person name="Bader C.D."/>
            <person name="Teijaro C.N."/>
            <person name="Fluegel L."/>
            <person name="Davis C.M."/>
            <person name="Simpson J.R."/>
            <person name="Lauterbach L."/>
            <person name="Steele A.D."/>
            <person name="Gui C."/>
            <person name="Meng S."/>
            <person name="Li G."/>
            <person name="Viehrig K."/>
            <person name="Ye F."/>
            <person name="Su P."/>
            <person name="Kiefer A.F."/>
            <person name="Nichols A."/>
            <person name="Cepeda A.J."/>
            <person name="Yan W."/>
            <person name="Fan B."/>
            <person name="Jiang Y."/>
            <person name="Adhikari A."/>
            <person name="Zheng C.-J."/>
            <person name="Schuster L."/>
            <person name="Cowan T.M."/>
            <person name="Smanski M.J."/>
            <person name="Chevrette M.G."/>
            <person name="De Carvalho L.P.S."/>
            <person name="Shen B."/>
        </authorList>
    </citation>
    <scope>NUCLEOTIDE SEQUENCE [LARGE SCALE GENOMIC DNA]</scope>
    <source>
        <strain evidence="1 2">NPDC020863</strain>
    </source>
</reference>
<evidence type="ECO:0000313" key="2">
    <source>
        <dbReference type="Proteomes" id="UP001620295"/>
    </source>
</evidence>
<evidence type="ECO:0000313" key="1">
    <source>
        <dbReference type="EMBL" id="MFK4271475.1"/>
    </source>
</evidence>
<accession>A0ABW8LZX8</accession>
<keyword evidence="2" id="KW-1185">Reference proteome</keyword>
<dbReference type="EMBL" id="JBJDQH010000018">
    <property type="protein sequence ID" value="MFK4271475.1"/>
    <property type="molecule type" value="Genomic_DNA"/>
</dbReference>
<comment type="caution">
    <text evidence="1">The sequence shown here is derived from an EMBL/GenBank/DDBJ whole genome shotgun (WGS) entry which is preliminary data.</text>
</comment>
<proteinExistence type="predicted"/>
<dbReference type="RefSeq" id="WP_404748402.1">
    <property type="nucleotide sequence ID" value="NZ_JBJDQH010000018.1"/>
</dbReference>
<sequence>MTEHVNRFVGYSTHELGIQPEAYEMKLDVDVAPLCEQYAAAAGIGKAALEGFLVRLPGELPQRGVPVCGIVAAVRDPAKAADLAERGVEVREADYDRPAGPRPWHAS</sequence>
<dbReference type="Gene3D" id="3.40.50.720">
    <property type="entry name" value="NAD(P)-binding Rossmann-like Domain"/>
    <property type="match status" value="1"/>
</dbReference>